<dbReference type="EMBL" id="PFAQ01000019">
    <property type="protein sequence ID" value="PIT95077.1"/>
    <property type="molecule type" value="Genomic_DNA"/>
</dbReference>
<proteinExistence type="predicted"/>
<evidence type="ECO:0000313" key="5">
    <source>
        <dbReference type="Proteomes" id="UP000228900"/>
    </source>
</evidence>
<feature type="domain" description="YknX-like beta-barrel" evidence="3">
    <location>
        <begin position="270"/>
        <end position="340"/>
    </location>
</feature>
<evidence type="ECO:0000256" key="2">
    <source>
        <dbReference type="ARBA" id="ARBA00023054"/>
    </source>
</evidence>
<dbReference type="PANTHER" id="PTHR32347">
    <property type="entry name" value="EFFLUX SYSTEM COMPONENT YKNX-RELATED"/>
    <property type="match status" value="1"/>
</dbReference>
<gene>
    <name evidence="4" type="ORF">COT98_01245</name>
</gene>
<comment type="subcellular location">
    <subcellularLocation>
        <location evidence="1">Cell envelope</location>
    </subcellularLocation>
</comment>
<dbReference type="InterPro" id="IPR058636">
    <property type="entry name" value="Beta-barrel_YknX"/>
</dbReference>
<evidence type="ECO:0000259" key="3">
    <source>
        <dbReference type="Pfam" id="PF25990"/>
    </source>
</evidence>
<dbReference type="Pfam" id="PF25990">
    <property type="entry name" value="Beta-barrel_YknX"/>
    <property type="match status" value="1"/>
</dbReference>
<name>A0A2M6WQI6_9BACT</name>
<protein>
    <recommendedName>
        <fullName evidence="3">YknX-like beta-barrel domain-containing protein</fullName>
    </recommendedName>
</protein>
<comment type="caution">
    <text evidence="4">The sequence shown here is derived from an EMBL/GenBank/DDBJ whole genome shotgun (WGS) entry which is preliminary data.</text>
</comment>
<dbReference type="GO" id="GO:0030313">
    <property type="term" value="C:cell envelope"/>
    <property type="evidence" value="ECO:0007669"/>
    <property type="project" value="UniProtKB-SubCell"/>
</dbReference>
<dbReference type="Gene3D" id="2.40.30.170">
    <property type="match status" value="1"/>
</dbReference>
<reference evidence="5" key="1">
    <citation type="submission" date="2017-09" db="EMBL/GenBank/DDBJ databases">
        <title>Depth-based differentiation of microbial function through sediment-hosted aquifers and enrichment of novel symbionts in the deep terrestrial subsurface.</title>
        <authorList>
            <person name="Probst A.J."/>
            <person name="Ladd B."/>
            <person name="Jarett J.K."/>
            <person name="Geller-Mcgrath D.E."/>
            <person name="Sieber C.M.K."/>
            <person name="Emerson J.B."/>
            <person name="Anantharaman K."/>
            <person name="Thomas B.C."/>
            <person name="Malmstrom R."/>
            <person name="Stieglmeier M."/>
            <person name="Klingl A."/>
            <person name="Woyke T."/>
            <person name="Ryan C.M."/>
            <person name="Banfield J.F."/>
        </authorList>
    </citation>
    <scope>NUCLEOTIDE SEQUENCE [LARGE SCALE GENOMIC DNA]</scope>
</reference>
<dbReference type="SUPFAM" id="SSF111369">
    <property type="entry name" value="HlyD-like secretion proteins"/>
    <property type="match status" value="1"/>
</dbReference>
<evidence type="ECO:0000256" key="1">
    <source>
        <dbReference type="ARBA" id="ARBA00004196"/>
    </source>
</evidence>
<keyword evidence="2" id="KW-0175">Coiled coil</keyword>
<evidence type="ECO:0000313" key="4">
    <source>
        <dbReference type="EMBL" id="PIT95077.1"/>
    </source>
</evidence>
<dbReference type="InterPro" id="IPR050465">
    <property type="entry name" value="UPF0194_transport"/>
</dbReference>
<accession>A0A2M6WQI6</accession>
<dbReference type="AlphaFoldDB" id="A0A2M6WQI6"/>
<dbReference type="Gene3D" id="2.40.420.20">
    <property type="match status" value="1"/>
</dbReference>
<dbReference type="PANTHER" id="PTHR32347:SF23">
    <property type="entry name" value="BLL5650 PROTEIN"/>
    <property type="match status" value="1"/>
</dbReference>
<dbReference type="Proteomes" id="UP000228900">
    <property type="component" value="Unassembled WGS sequence"/>
</dbReference>
<sequence>MTDTQNKTEVDLANAYEDAQNVVSDSYSKVDDLLNRQLDKVFSGINTANPKLTFLTSNSAMASDATWQFYVAHNDVLFQLKNLSLTSDSNQVAVDQTLIESKKQLMIIQDFLTKLSGAINAAIISSDFSQSDLDSFKSLTNLARNTITTQINNLNSQQQALVNLKLTNKNSVTAAQTKITSAQDTLKQAEDDLVSIQAGSDPLDVKAQEISVQQRQNTLSDAREKLADYTVRAPFDGVVATVGTAVKGDSVSSADIIATVVTKQRLAEISLNEVDAAKAKIGQKATLTFDALENLSLTGLVAEIDSIGTVSQGVVTYQVKIVFDTQDDSVKPGMSVSATIITDVRSDVLLVSNASLKSQNNLYYVEVPNETLSGADIVTAGSATGIELKDGLKQQTVEVGLASDTITEITSGLKEGDLIVSKTITGATKTTAATATSTQKSLFQMGGGGTRN</sequence>
<organism evidence="4 5">
    <name type="scientific">Candidatus Falkowbacteria bacterium CG10_big_fil_rev_8_21_14_0_10_39_9</name>
    <dbReference type="NCBI Taxonomy" id="1974566"/>
    <lineage>
        <taxon>Bacteria</taxon>
        <taxon>Candidatus Falkowiibacteriota</taxon>
    </lineage>
</organism>